<gene>
    <name evidence="2" type="ORF">CC86DRAFT_362525</name>
</gene>
<dbReference type="AlphaFoldDB" id="A0A6A6ZF22"/>
<reference evidence="2" key="1">
    <citation type="journal article" date="2020" name="Stud. Mycol.">
        <title>101 Dothideomycetes genomes: a test case for predicting lifestyles and emergence of pathogens.</title>
        <authorList>
            <person name="Haridas S."/>
            <person name="Albert R."/>
            <person name="Binder M."/>
            <person name="Bloem J."/>
            <person name="Labutti K."/>
            <person name="Salamov A."/>
            <person name="Andreopoulos B."/>
            <person name="Baker S."/>
            <person name="Barry K."/>
            <person name="Bills G."/>
            <person name="Bluhm B."/>
            <person name="Cannon C."/>
            <person name="Castanera R."/>
            <person name="Culley D."/>
            <person name="Daum C."/>
            <person name="Ezra D."/>
            <person name="Gonzalez J."/>
            <person name="Henrissat B."/>
            <person name="Kuo A."/>
            <person name="Liang C."/>
            <person name="Lipzen A."/>
            <person name="Lutzoni F."/>
            <person name="Magnuson J."/>
            <person name="Mondo S."/>
            <person name="Nolan M."/>
            <person name="Ohm R."/>
            <person name="Pangilinan J."/>
            <person name="Park H.-J."/>
            <person name="Ramirez L."/>
            <person name="Alfaro M."/>
            <person name="Sun H."/>
            <person name="Tritt A."/>
            <person name="Yoshinaga Y."/>
            <person name="Zwiers L.-H."/>
            <person name="Turgeon B."/>
            <person name="Goodwin S."/>
            <person name="Spatafora J."/>
            <person name="Crous P."/>
            <person name="Grigoriev I."/>
        </authorList>
    </citation>
    <scope>NUCLEOTIDE SEQUENCE</scope>
    <source>
        <strain evidence="2">CBS 113818</strain>
    </source>
</reference>
<keyword evidence="3" id="KW-1185">Reference proteome</keyword>
<dbReference type="OrthoDB" id="5396104at2759"/>
<dbReference type="Proteomes" id="UP000799424">
    <property type="component" value="Unassembled WGS sequence"/>
</dbReference>
<dbReference type="EMBL" id="MU006244">
    <property type="protein sequence ID" value="KAF2819596.1"/>
    <property type="molecule type" value="Genomic_DNA"/>
</dbReference>
<evidence type="ECO:0000256" key="1">
    <source>
        <dbReference type="SAM" id="MobiDB-lite"/>
    </source>
</evidence>
<organism evidence="2 3">
    <name type="scientific">Ophiobolus disseminans</name>
    <dbReference type="NCBI Taxonomy" id="1469910"/>
    <lineage>
        <taxon>Eukaryota</taxon>
        <taxon>Fungi</taxon>
        <taxon>Dikarya</taxon>
        <taxon>Ascomycota</taxon>
        <taxon>Pezizomycotina</taxon>
        <taxon>Dothideomycetes</taxon>
        <taxon>Pleosporomycetidae</taxon>
        <taxon>Pleosporales</taxon>
        <taxon>Pleosporineae</taxon>
        <taxon>Phaeosphaeriaceae</taxon>
        <taxon>Ophiobolus</taxon>
    </lineage>
</organism>
<feature type="region of interest" description="Disordered" evidence="1">
    <location>
        <begin position="1"/>
        <end position="44"/>
    </location>
</feature>
<feature type="compositionally biased region" description="Low complexity" evidence="1">
    <location>
        <begin position="256"/>
        <end position="268"/>
    </location>
</feature>
<name>A0A6A6ZF22_9PLEO</name>
<feature type="region of interest" description="Disordered" evidence="1">
    <location>
        <begin position="224"/>
        <end position="278"/>
    </location>
</feature>
<protein>
    <submittedName>
        <fullName evidence="2">Uncharacterized protein</fullName>
    </submittedName>
</protein>
<evidence type="ECO:0000313" key="3">
    <source>
        <dbReference type="Proteomes" id="UP000799424"/>
    </source>
</evidence>
<proteinExistence type="predicted"/>
<feature type="compositionally biased region" description="Polar residues" evidence="1">
    <location>
        <begin position="1"/>
        <end position="12"/>
    </location>
</feature>
<evidence type="ECO:0000313" key="2">
    <source>
        <dbReference type="EMBL" id="KAF2819596.1"/>
    </source>
</evidence>
<accession>A0A6A6ZF22</accession>
<sequence length="357" mass="39083">MPKPRTQSTLRINPTPFKPTLLSIPPSPCSPRTPLTPFLPSSKAAASPSSQASTIYYPQETSSAPSSPLSWVWQCHQCSRSYHLGVTRRCLEDGHQFCSGTTSVKAWRKPANQQRRTRRHRACASEFDYQGWKTWGRWRRGGARTAVKDCWNTCDYPSECRWGKKFGIHTPTPSSSTFPCSAPVVPDAAPVSPVEGVLRVENVVGLEQDKADLWGALMASAKRRKSDTASSPLASVAEEDKDGDVVMSSPNPSPSPSSSEESSPSSSPTKAVGSGTIDMLKDLIKRTTGGKEREQVNRAHEYAVEVLGLTVPKPVLRLRGGEQVCLSEEEKFREGFEPLERVRSRKDLVGFGIVGGL</sequence>